<feature type="signal peptide" evidence="1">
    <location>
        <begin position="1"/>
        <end position="21"/>
    </location>
</feature>
<dbReference type="InterPro" id="IPR003787">
    <property type="entry name" value="Sulphur_relay_DsrE/F-like"/>
</dbReference>
<proteinExistence type="predicted"/>
<dbReference type="PANTHER" id="PTHR37691:SF1">
    <property type="entry name" value="BLR3518 PROTEIN"/>
    <property type="match status" value="1"/>
</dbReference>
<sequence>MNITKLLVSILFLVMSSQVSCKEVFKTGPVFAEYGRHAKVEHNAALDATTKLKVVFDVAEAAAEQKLNRRFDSLARFINMHVANGVLLENIHLALVVHGEAGQDLLHNKAYQARNKTENPSAAIVNALLKNKVDIYLCGQSAAYHQINANDLIGGVQMSLSAMTAHALLNRQGYSLNPF</sequence>
<dbReference type="Gene3D" id="3.40.1260.10">
    <property type="entry name" value="DsrEFH-like"/>
    <property type="match status" value="1"/>
</dbReference>
<evidence type="ECO:0008006" key="4">
    <source>
        <dbReference type="Google" id="ProtNLM"/>
    </source>
</evidence>
<comment type="caution">
    <text evidence="2">The sequence shown here is derived from an EMBL/GenBank/DDBJ whole genome shotgun (WGS) entry which is preliminary data.</text>
</comment>
<gene>
    <name evidence="2" type="ORF">GCM10009114_17930</name>
</gene>
<dbReference type="EMBL" id="BAAAFD010000004">
    <property type="protein sequence ID" value="GAA0856351.1"/>
    <property type="molecule type" value="Genomic_DNA"/>
</dbReference>
<evidence type="ECO:0000313" key="2">
    <source>
        <dbReference type="EMBL" id="GAA0856351.1"/>
    </source>
</evidence>
<protein>
    <recommendedName>
        <fullName evidence="4">Intracellular sulfur oxidation protein, DsrE/DsrF family</fullName>
    </recommendedName>
</protein>
<dbReference type="Proteomes" id="UP001500359">
    <property type="component" value="Unassembled WGS sequence"/>
</dbReference>
<dbReference type="Pfam" id="PF02635">
    <property type="entry name" value="DsrE"/>
    <property type="match status" value="1"/>
</dbReference>
<dbReference type="PANTHER" id="PTHR37691">
    <property type="entry name" value="BLR3518 PROTEIN"/>
    <property type="match status" value="1"/>
</dbReference>
<keyword evidence="3" id="KW-1185">Reference proteome</keyword>
<feature type="chain" id="PRO_5045824365" description="Intracellular sulfur oxidation protein, DsrE/DsrF family" evidence="1">
    <location>
        <begin position="22"/>
        <end position="179"/>
    </location>
</feature>
<keyword evidence="1" id="KW-0732">Signal</keyword>
<reference evidence="3" key="1">
    <citation type="journal article" date="2019" name="Int. J. Syst. Evol. Microbiol.">
        <title>The Global Catalogue of Microorganisms (GCM) 10K type strain sequencing project: providing services to taxonomists for standard genome sequencing and annotation.</title>
        <authorList>
            <consortium name="The Broad Institute Genomics Platform"/>
            <consortium name="The Broad Institute Genome Sequencing Center for Infectious Disease"/>
            <person name="Wu L."/>
            <person name="Ma J."/>
        </authorList>
    </citation>
    <scope>NUCLEOTIDE SEQUENCE [LARGE SCALE GENOMIC DNA]</scope>
    <source>
        <strain evidence="3">JCM 15896</strain>
    </source>
</reference>
<evidence type="ECO:0000313" key="3">
    <source>
        <dbReference type="Proteomes" id="UP001500359"/>
    </source>
</evidence>
<organism evidence="2 3">
    <name type="scientific">Aliiglaciecola litoralis</name>
    <dbReference type="NCBI Taxonomy" id="582857"/>
    <lineage>
        <taxon>Bacteria</taxon>
        <taxon>Pseudomonadati</taxon>
        <taxon>Pseudomonadota</taxon>
        <taxon>Gammaproteobacteria</taxon>
        <taxon>Alteromonadales</taxon>
        <taxon>Alteromonadaceae</taxon>
        <taxon>Aliiglaciecola</taxon>
    </lineage>
</organism>
<dbReference type="RefSeq" id="WP_343858936.1">
    <property type="nucleotide sequence ID" value="NZ_BAAAFD010000004.1"/>
</dbReference>
<name>A0ABP3WWC0_9ALTE</name>
<evidence type="ECO:0000256" key="1">
    <source>
        <dbReference type="SAM" id="SignalP"/>
    </source>
</evidence>
<dbReference type="SUPFAM" id="SSF75169">
    <property type="entry name" value="DsrEFH-like"/>
    <property type="match status" value="1"/>
</dbReference>
<accession>A0ABP3WWC0</accession>
<dbReference type="InterPro" id="IPR027396">
    <property type="entry name" value="DsrEFH-like"/>
</dbReference>